<feature type="compositionally biased region" description="Acidic residues" evidence="1">
    <location>
        <begin position="68"/>
        <end position="84"/>
    </location>
</feature>
<keyword evidence="3" id="KW-1185">Reference proteome</keyword>
<feature type="compositionally biased region" description="Acidic residues" evidence="1">
    <location>
        <begin position="91"/>
        <end position="104"/>
    </location>
</feature>
<proteinExistence type="predicted"/>
<reference evidence="2" key="1">
    <citation type="submission" date="2022-11" db="EMBL/GenBank/DDBJ databases">
        <title>Centuries of genome instability and evolution in soft-shell clam transmissible cancer (bioRxiv).</title>
        <authorList>
            <person name="Hart S.F.M."/>
            <person name="Yonemitsu M.A."/>
            <person name="Giersch R.M."/>
            <person name="Beal B.F."/>
            <person name="Arriagada G."/>
            <person name="Davis B.W."/>
            <person name="Ostrander E.A."/>
            <person name="Goff S.P."/>
            <person name="Metzger M.J."/>
        </authorList>
    </citation>
    <scope>NUCLEOTIDE SEQUENCE</scope>
    <source>
        <strain evidence="2">MELC-2E11</strain>
        <tissue evidence="2">Siphon/mantle</tissue>
    </source>
</reference>
<dbReference type="PANTHER" id="PTHR33480">
    <property type="entry name" value="SET DOMAIN-CONTAINING PROTEIN-RELATED"/>
    <property type="match status" value="1"/>
</dbReference>
<feature type="region of interest" description="Disordered" evidence="1">
    <location>
        <begin position="689"/>
        <end position="765"/>
    </location>
</feature>
<feature type="compositionally biased region" description="Basic and acidic residues" evidence="1">
    <location>
        <begin position="736"/>
        <end position="765"/>
    </location>
</feature>
<evidence type="ECO:0000313" key="2">
    <source>
        <dbReference type="EMBL" id="WAR10535.1"/>
    </source>
</evidence>
<feature type="region of interest" description="Disordered" evidence="1">
    <location>
        <begin position="27"/>
        <end position="104"/>
    </location>
</feature>
<organism evidence="2 3">
    <name type="scientific">Mya arenaria</name>
    <name type="common">Soft-shell clam</name>
    <dbReference type="NCBI Taxonomy" id="6604"/>
    <lineage>
        <taxon>Eukaryota</taxon>
        <taxon>Metazoa</taxon>
        <taxon>Spiralia</taxon>
        <taxon>Lophotrochozoa</taxon>
        <taxon>Mollusca</taxon>
        <taxon>Bivalvia</taxon>
        <taxon>Autobranchia</taxon>
        <taxon>Heteroconchia</taxon>
        <taxon>Euheterodonta</taxon>
        <taxon>Imparidentia</taxon>
        <taxon>Neoheterodontei</taxon>
        <taxon>Myida</taxon>
        <taxon>Myoidea</taxon>
        <taxon>Myidae</taxon>
        <taxon>Mya</taxon>
    </lineage>
</organism>
<accession>A0ABY7EKL5</accession>
<feature type="compositionally biased region" description="Basic and acidic residues" evidence="1">
    <location>
        <begin position="709"/>
        <end position="720"/>
    </location>
</feature>
<feature type="compositionally biased region" description="Acidic residues" evidence="1">
    <location>
        <begin position="27"/>
        <end position="43"/>
    </location>
</feature>
<dbReference type="Proteomes" id="UP001164746">
    <property type="component" value="Chromosome 7"/>
</dbReference>
<protein>
    <submittedName>
        <fullName evidence="2">Uncharacterized protein</fullName>
    </submittedName>
</protein>
<dbReference type="PANTHER" id="PTHR33480:SF1">
    <property type="entry name" value="TYR RECOMBINASE DOMAIN-CONTAINING PROTEIN"/>
    <property type="match status" value="1"/>
</dbReference>
<evidence type="ECO:0000313" key="3">
    <source>
        <dbReference type="Proteomes" id="UP001164746"/>
    </source>
</evidence>
<feature type="compositionally biased region" description="Acidic residues" evidence="1">
    <location>
        <begin position="689"/>
        <end position="708"/>
    </location>
</feature>
<name>A0ABY7EKL5_MYAAR</name>
<sequence>MATGYEGGMATGLENNLKVIDRQEENWDALEVESTEEDSEIDEGGTVNSDEYNLEDVDWQEVDRDALEVESTEEDYDGDDDLNDSDYVAPSDEEDSTDEDLSAGEDEATMSEVIPVMSTVSTSAKTVQVQKSNLNSKGNLGNKSHACVFCHKLRQNIARHYEREHDNELEVGRILALKPKTKERRKAWELLVNKGDFAHNFNVLEKGYGQIIPKYRKSEESEISSLLPCQFCSGLYKKKELWKHQKSCNKRNECNSCISMGPIAAGKKMLPKLSSNEKFETNVLNIMRDDSVKQAVLSDSLILQFGMNEYEKQGDEHRTVYTSNKMRELGRLLITLRARNIKSIDECMRACNWDIFIECVKKVSQFDNNSFGIPSLALNLGYRMKNVAEEAYFQALKLGDTAQKVKFESFLKMYQLKWKSSISSQALRSLENIKYNKPKYLPLVEDVVLLNKFLKKKTDSFLQTENKEHLSEQYPEFAKVCLAHVILFNRKRSGEAQRMTVKQYKMAKKGGRVDPVVMSILTEFEKKLCQTHLRVEIRGKKGRKVPVLFTKEMQQNIEMLLKMRSAAGISDDGLLFATPRNERNPYRGTDALRKMATSCGMKDPSLITSTNLRKQLATLAQILNMKENSQDLLATFQGHDIRIHREFYRLPEDVLQIAKMSKVLRCINNGTINKFSGCDFEDITFNPDEAVESDTSDSDDGNESGEDQIVDHSDITEGNKENPNVVGKVAMKRHRRDDLTENEQSKVRKENPKEKAKKTADKHTWSNEEKEALKSFFEKHIRLSKVPGKLDCLNAQRKHKCLVNINWKKIKFAVYNMLKARKNMFH</sequence>
<evidence type="ECO:0000256" key="1">
    <source>
        <dbReference type="SAM" id="MobiDB-lite"/>
    </source>
</evidence>
<gene>
    <name evidence="2" type="ORF">MAR_035611</name>
</gene>
<dbReference type="EMBL" id="CP111018">
    <property type="protein sequence ID" value="WAR10535.1"/>
    <property type="molecule type" value="Genomic_DNA"/>
</dbReference>